<evidence type="ECO:0000259" key="1">
    <source>
        <dbReference type="Pfam" id="PF12867"/>
    </source>
</evidence>
<reference evidence="2 3" key="1">
    <citation type="journal article" date="2018" name="Nat. Biotechnol.">
        <title>A standardized bacterial taxonomy based on genome phylogeny substantially revises the tree of life.</title>
        <authorList>
            <person name="Parks D.H."/>
            <person name="Chuvochina M."/>
            <person name="Waite D.W."/>
            <person name="Rinke C."/>
            <person name="Skarshewski A."/>
            <person name="Chaumeil P.A."/>
            <person name="Hugenholtz P."/>
        </authorList>
    </citation>
    <scope>NUCLEOTIDE SEQUENCE [LARGE SCALE GENOMIC DNA]</scope>
    <source>
        <strain evidence="2">UBA8781</strain>
    </source>
</reference>
<sequence length="248" mass="28797">MRPGNLPRWLAGWKGENMLIRIGLEVDPAQHRTQAWALDFPGAFAYGRDESEAMLNLPRALLRYQHWVNQHAGEQRLNIEDFDLRLVETWKVYSINDQYEPAADGYEVNAWFRDDWRPLSPEEVAFGQELLTWSRSDLLLITGELPPEKLDALYPGQRWSIRGILQHIASAEWWYLDRLGLATSREALPADAFECLAATRQQLQTVLPQLAGLRKVVGVEGEFWSPRKLLRRAIWHELDHIEHIIQLL</sequence>
<dbReference type="Pfam" id="PF12867">
    <property type="entry name" value="DinB_2"/>
    <property type="match status" value="1"/>
</dbReference>
<dbReference type="AlphaFoldDB" id="A0A3D1JD46"/>
<evidence type="ECO:0000313" key="2">
    <source>
        <dbReference type="EMBL" id="HCE16452.1"/>
    </source>
</evidence>
<dbReference type="Gene3D" id="1.20.120.450">
    <property type="entry name" value="dinb family like domain"/>
    <property type="match status" value="1"/>
</dbReference>
<dbReference type="InterPro" id="IPR034660">
    <property type="entry name" value="DinB/YfiT-like"/>
</dbReference>
<dbReference type="Proteomes" id="UP000264141">
    <property type="component" value="Unassembled WGS sequence"/>
</dbReference>
<dbReference type="SUPFAM" id="SSF109854">
    <property type="entry name" value="DinB/YfiT-like putative metalloenzymes"/>
    <property type="match status" value="1"/>
</dbReference>
<accession>A0A3D1JD46</accession>
<dbReference type="InterPro" id="IPR024775">
    <property type="entry name" value="DinB-like"/>
</dbReference>
<dbReference type="EMBL" id="DPBP01000005">
    <property type="protein sequence ID" value="HCE16452.1"/>
    <property type="molecule type" value="Genomic_DNA"/>
</dbReference>
<evidence type="ECO:0000313" key="3">
    <source>
        <dbReference type="Proteomes" id="UP000264141"/>
    </source>
</evidence>
<gene>
    <name evidence="2" type="ORF">DEQ80_01200</name>
</gene>
<name>A0A3D1JD46_9CHLR</name>
<protein>
    <recommendedName>
        <fullName evidence="1">DinB-like domain-containing protein</fullName>
    </recommendedName>
</protein>
<proteinExistence type="predicted"/>
<organism evidence="2 3">
    <name type="scientific">Anaerolinea thermolimosa</name>
    <dbReference type="NCBI Taxonomy" id="229919"/>
    <lineage>
        <taxon>Bacteria</taxon>
        <taxon>Bacillati</taxon>
        <taxon>Chloroflexota</taxon>
        <taxon>Anaerolineae</taxon>
        <taxon>Anaerolineales</taxon>
        <taxon>Anaerolineaceae</taxon>
        <taxon>Anaerolinea</taxon>
    </lineage>
</organism>
<comment type="caution">
    <text evidence="2">The sequence shown here is derived from an EMBL/GenBank/DDBJ whole genome shotgun (WGS) entry which is preliminary data.</text>
</comment>
<feature type="domain" description="DinB-like" evidence="1">
    <location>
        <begin position="131"/>
        <end position="244"/>
    </location>
</feature>